<sequence length="326" mass="36913">MIAAPPENSAPRTGVPLVPGSRYPGLRKFFICIGAQKAGTTWLHEMLSRHPDCHLPPVKEVRFWDARIDRDDRFAFKVADRLQDAARGRLYRAVTRHPRDLPAAVRRFRHVRAFDRMLKSAGTPSGPATYGDFVMMGYRGQPVAGELTPNYSLLDTEDFRQMAEVHHGNCFLFIMRDPVARLWSGVLHKFRKRLKAGTVSDAEVFDRLEFEIADPQAVNAMRSRYDRTIGALEAAVPQQRILYLFYETLFSDQALRKITDFLGIETVSADPAYHVNVSRRPGLKPSADQARRAKAALAPVYEFVHQRFGADVPPTWGHAFTHGERA</sequence>
<comment type="caution">
    <text evidence="2">The sequence shown here is derived from an EMBL/GenBank/DDBJ whole genome shotgun (WGS) entry which is preliminary data.</text>
</comment>
<keyword evidence="1" id="KW-0808">Transferase</keyword>
<gene>
    <name evidence="2" type="ORF">KIN_28680</name>
</gene>
<dbReference type="Gene3D" id="3.40.50.300">
    <property type="entry name" value="P-loop containing nucleotide triphosphate hydrolases"/>
    <property type="match status" value="1"/>
</dbReference>
<dbReference type="SUPFAM" id="SSF52540">
    <property type="entry name" value="P-loop containing nucleoside triphosphate hydrolases"/>
    <property type="match status" value="1"/>
</dbReference>
<accession>A0A6N6JI50</accession>
<dbReference type="EMBL" id="BLJE01000003">
    <property type="protein sequence ID" value="GFE65794.1"/>
    <property type="molecule type" value="Genomic_DNA"/>
</dbReference>
<dbReference type="RefSeq" id="WP_159808247.1">
    <property type="nucleotide sequence ID" value="NZ_BLJE01000003.1"/>
</dbReference>
<dbReference type="PANTHER" id="PTHR10605">
    <property type="entry name" value="HEPARAN SULFATE SULFOTRANSFERASE"/>
    <property type="match status" value="1"/>
</dbReference>
<evidence type="ECO:0000256" key="1">
    <source>
        <dbReference type="ARBA" id="ARBA00022679"/>
    </source>
</evidence>
<dbReference type="Proteomes" id="UP000436822">
    <property type="component" value="Unassembled WGS sequence"/>
</dbReference>
<dbReference type="GO" id="GO:0008146">
    <property type="term" value="F:sulfotransferase activity"/>
    <property type="evidence" value="ECO:0007669"/>
    <property type="project" value="InterPro"/>
</dbReference>
<organism evidence="2 3">
    <name type="scientific">Litoreibacter roseus</name>
    <dbReference type="NCBI Taxonomy" id="2601869"/>
    <lineage>
        <taxon>Bacteria</taxon>
        <taxon>Pseudomonadati</taxon>
        <taxon>Pseudomonadota</taxon>
        <taxon>Alphaproteobacteria</taxon>
        <taxon>Rhodobacterales</taxon>
        <taxon>Roseobacteraceae</taxon>
        <taxon>Litoreibacter</taxon>
    </lineage>
</organism>
<dbReference type="InterPro" id="IPR037359">
    <property type="entry name" value="NST/OST"/>
</dbReference>
<dbReference type="Pfam" id="PF13469">
    <property type="entry name" value="Sulfotransfer_3"/>
    <property type="match status" value="1"/>
</dbReference>
<keyword evidence="3" id="KW-1185">Reference proteome</keyword>
<dbReference type="AlphaFoldDB" id="A0A6N6JI50"/>
<dbReference type="PANTHER" id="PTHR10605:SF56">
    <property type="entry name" value="BIFUNCTIONAL HEPARAN SULFATE N-DEACETYLASE_N-SULFOTRANSFERASE"/>
    <property type="match status" value="1"/>
</dbReference>
<dbReference type="OrthoDB" id="981508at2"/>
<evidence type="ECO:0000313" key="2">
    <source>
        <dbReference type="EMBL" id="GFE65794.1"/>
    </source>
</evidence>
<proteinExistence type="predicted"/>
<evidence type="ECO:0000313" key="3">
    <source>
        <dbReference type="Proteomes" id="UP000436822"/>
    </source>
</evidence>
<evidence type="ECO:0008006" key="4">
    <source>
        <dbReference type="Google" id="ProtNLM"/>
    </source>
</evidence>
<protein>
    <recommendedName>
        <fullName evidence="4">Sulfotransferase family protein</fullName>
    </recommendedName>
</protein>
<reference evidence="2 3" key="1">
    <citation type="submission" date="2019-12" db="EMBL/GenBank/DDBJ databases">
        <title>Litoreibacter badius sp. nov., a novel bacteriochlorophyll a-containing bacterium in the genus Litoreibacter.</title>
        <authorList>
            <person name="Kanamuro M."/>
            <person name="Takabe Y."/>
            <person name="Mori K."/>
            <person name="Takaichi S."/>
            <person name="Hanada S."/>
        </authorList>
    </citation>
    <scope>NUCLEOTIDE SEQUENCE [LARGE SCALE GENOMIC DNA]</scope>
    <source>
        <strain evidence="2 3">K6</strain>
    </source>
</reference>
<name>A0A6N6JI50_9RHOB</name>
<dbReference type="InterPro" id="IPR027417">
    <property type="entry name" value="P-loop_NTPase"/>
</dbReference>